<proteinExistence type="predicted"/>
<accession>A0A561D6D9</accession>
<name>A0A561D6D9_9BACI</name>
<evidence type="ECO:0000313" key="3">
    <source>
        <dbReference type="Proteomes" id="UP000319671"/>
    </source>
</evidence>
<reference evidence="2 3" key="1">
    <citation type="submission" date="2019-06" db="EMBL/GenBank/DDBJ databases">
        <title>Sorghum-associated microbial communities from plants grown in Nebraska, USA.</title>
        <authorList>
            <person name="Schachtman D."/>
        </authorList>
    </citation>
    <scope>NUCLEOTIDE SEQUENCE [LARGE SCALE GENOMIC DNA]</scope>
    <source>
        <strain evidence="2 3">2482</strain>
    </source>
</reference>
<dbReference type="AlphaFoldDB" id="A0A561D6D9"/>
<dbReference type="EMBL" id="VIVN01000009">
    <property type="protein sequence ID" value="TWD98668.1"/>
    <property type="molecule type" value="Genomic_DNA"/>
</dbReference>
<organism evidence="2 3">
    <name type="scientific">Neobacillus bataviensis</name>
    <dbReference type="NCBI Taxonomy" id="220685"/>
    <lineage>
        <taxon>Bacteria</taxon>
        <taxon>Bacillati</taxon>
        <taxon>Bacillota</taxon>
        <taxon>Bacilli</taxon>
        <taxon>Bacillales</taxon>
        <taxon>Bacillaceae</taxon>
        <taxon>Neobacillus</taxon>
    </lineage>
</organism>
<protein>
    <submittedName>
        <fullName evidence="2">Uncharacterized protein</fullName>
    </submittedName>
</protein>
<evidence type="ECO:0000313" key="2">
    <source>
        <dbReference type="EMBL" id="TWD98668.1"/>
    </source>
</evidence>
<sequence>MDKNQKLNDKSNKDSTTDPSKKPIVLDEVPEPRGKYGGQIDTDLDNY</sequence>
<evidence type="ECO:0000256" key="1">
    <source>
        <dbReference type="SAM" id="MobiDB-lite"/>
    </source>
</evidence>
<dbReference type="Proteomes" id="UP000319671">
    <property type="component" value="Unassembled WGS sequence"/>
</dbReference>
<gene>
    <name evidence="2" type="ORF">FB550_109178</name>
</gene>
<dbReference type="RefSeq" id="WP_186446535.1">
    <property type="nucleotide sequence ID" value="NZ_VIVN01000009.1"/>
</dbReference>
<keyword evidence="3" id="KW-1185">Reference proteome</keyword>
<feature type="compositionally biased region" description="Basic and acidic residues" evidence="1">
    <location>
        <begin position="1"/>
        <end position="34"/>
    </location>
</feature>
<comment type="caution">
    <text evidence="2">The sequence shown here is derived from an EMBL/GenBank/DDBJ whole genome shotgun (WGS) entry which is preliminary data.</text>
</comment>
<feature type="region of interest" description="Disordered" evidence="1">
    <location>
        <begin position="1"/>
        <end position="47"/>
    </location>
</feature>